<evidence type="ECO:0000313" key="2">
    <source>
        <dbReference type="EMBL" id="MFC6096400.1"/>
    </source>
</evidence>
<keyword evidence="3" id="KW-1185">Reference proteome</keyword>
<comment type="caution">
    <text evidence="2">The sequence shown here is derived from an EMBL/GenBank/DDBJ whole genome shotgun (WGS) entry which is preliminary data.</text>
</comment>
<name>A0ABW1PL94_9FLAO</name>
<dbReference type="PROSITE" id="PS51819">
    <property type="entry name" value="VOC"/>
    <property type="match status" value="1"/>
</dbReference>
<dbReference type="InterPro" id="IPR037523">
    <property type="entry name" value="VOC_core"/>
</dbReference>
<organism evidence="2 3">
    <name type="scientific">Flavobacterium qiangtangense</name>
    <dbReference type="NCBI Taxonomy" id="1442595"/>
    <lineage>
        <taxon>Bacteria</taxon>
        <taxon>Pseudomonadati</taxon>
        <taxon>Bacteroidota</taxon>
        <taxon>Flavobacteriia</taxon>
        <taxon>Flavobacteriales</taxon>
        <taxon>Flavobacteriaceae</taxon>
        <taxon>Flavobacterium</taxon>
    </lineage>
</organism>
<dbReference type="EMBL" id="JBHSQB010000005">
    <property type="protein sequence ID" value="MFC6096400.1"/>
    <property type="molecule type" value="Genomic_DNA"/>
</dbReference>
<dbReference type="Gene3D" id="3.10.180.10">
    <property type="entry name" value="2,3-Dihydroxybiphenyl 1,2-Dioxygenase, domain 1"/>
    <property type="match status" value="1"/>
</dbReference>
<dbReference type="Pfam" id="PF22677">
    <property type="entry name" value="Ble-like_N"/>
    <property type="match status" value="1"/>
</dbReference>
<evidence type="ECO:0000259" key="1">
    <source>
        <dbReference type="PROSITE" id="PS51819"/>
    </source>
</evidence>
<proteinExistence type="predicted"/>
<dbReference type="SUPFAM" id="SSF54593">
    <property type="entry name" value="Glyoxalase/Bleomycin resistance protein/Dihydroxybiphenyl dioxygenase"/>
    <property type="match status" value="1"/>
</dbReference>
<sequence>MPKQIFVNLPVNDLNRSVDFFTKLGYAFNPDFTDENATCMVISDTIFVMLLTETFFKGFIKNEICDTKKYTESITCLSAESREEIDELVQKAKDAGATIPNEKQDHGWMYGHGFQDLDGHYWEFSFMDFGAMPQ</sequence>
<dbReference type="PANTHER" id="PTHR36503">
    <property type="entry name" value="BLR2520 PROTEIN"/>
    <property type="match status" value="1"/>
</dbReference>
<dbReference type="InterPro" id="IPR053863">
    <property type="entry name" value="Glyoxy/Ble-like_N"/>
</dbReference>
<protein>
    <submittedName>
        <fullName evidence="2">VOC family protein</fullName>
    </submittedName>
</protein>
<dbReference type="PANTHER" id="PTHR36503:SF2">
    <property type="entry name" value="BLR2408 PROTEIN"/>
    <property type="match status" value="1"/>
</dbReference>
<dbReference type="RefSeq" id="WP_379791267.1">
    <property type="nucleotide sequence ID" value="NZ_JBHSQB010000005.1"/>
</dbReference>
<reference evidence="3" key="1">
    <citation type="journal article" date="2019" name="Int. J. Syst. Evol. Microbiol.">
        <title>The Global Catalogue of Microorganisms (GCM) 10K type strain sequencing project: providing services to taxonomists for standard genome sequencing and annotation.</title>
        <authorList>
            <consortium name="The Broad Institute Genomics Platform"/>
            <consortium name="The Broad Institute Genome Sequencing Center for Infectious Disease"/>
            <person name="Wu L."/>
            <person name="Ma J."/>
        </authorList>
    </citation>
    <scope>NUCLEOTIDE SEQUENCE [LARGE SCALE GENOMIC DNA]</scope>
    <source>
        <strain evidence="3">CCUG 49679</strain>
    </source>
</reference>
<dbReference type="Proteomes" id="UP001596287">
    <property type="component" value="Unassembled WGS sequence"/>
</dbReference>
<feature type="domain" description="VOC" evidence="1">
    <location>
        <begin position="3"/>
        <end position="127"/>
    </location>
</feature>
<dbReference type="InterPro" id="IPR029068">
    <property type="entry name" value="Glyas_Bleomycin-R_OHBP_Dase"/>
</dbReference>
<gene>
    <name evidence="2" type="ORF">ACFPVY_07050</name>
</gene>
<accession>A0ABW1PL94</accession>
<evidence type="ECO:0000313" key="3">
    <source>
        <dbReference type="Proteomes" id="UP001596287"/>
    </source>
</evidence>